<dbReference type="InterPro" id="IPR032675">
    <property type="entry name" value="LRR_dom_sf"/>
</dbReference>
<evidence type="ECO:0000256" key="4">
    <source>
        <dbReference type="SAM" id="MobiDB-lite"/>
    </source>
</evidence>
<protein>
    <recommendedName>
        <fullName evidence="7">Leucine-rich repeat-containing protein 49</fullName>
    </recommendedName>
</protein>
<comment type="caution">
    <text evidence="5">The sequence shown here is derived from an EMBL/GenBank/DDBJ whole genome shotgun (WGS) entry which is preliminary data.</text>
</comment>
<dbReference type="Pfam" id="PF14580">
    <property type="entry name" value="LRR_9"/>
    <property type="match status" value="1"/>
</dbReference>
<keyword evidence="6" id="KW-1185">Reference proteome</keyword>
<evidence type="ECO:0000256" key="1">
    <source>
        <dbReference type="ARBA" id="ARBA00022614"/>
    </source>
</evidence>
<sequence length="792" mass="89742">MYHHPSRAAKTGRVVARDGANFGLQYSLQAQATPVIERPHGKQGVPEWKQSAYSRETGPLTRPSSNTRIDNGTKYRHTISPPQDVDRPSSILQYSHSSVDVVQDSKQNYATPSFRELHKVQRQVLQPAPAYVTDQTSTSGASASFMKVMPENTYEDSLPSRHSFSAGSQAQSRSKTQVFLPGDRVIFAESPSAPGIPIVYRLPEERQANPDRLNLDRRRLTICPILEGEDYLRLLNFQHNLINRISHLENLKRLIFLDFYDNQIEEISGLSALRSLRVLMLGKNKIRRISNLESLTKLDVLDLHGNKIVKIENLAHLTELRVLNLAGNEIVNVCNVSGMKALAELNLRRNKISTVEEIDLLPNLQRLFLSFNCITSFDDITCLSNSNSLNELSLDGNPFSVDPSYKQVILRHLSSLRQLDMKRISEEEKRIASVMARKEEEKKKEISKLAVLKEKRRIAINNAQRQWEVSRIKESLKSDSRNMTESASQALQFSGNADGPGPEPPENNTNRDTVPSPLSICHLAELDNDTLYLYGPGSLDALDRNWGNQAVQAVSAISFKFIDFDNIVPQLYKIRARFPSLLGLTFTETNIRSLQQINSLSLLRRLDHLSISSEGNPVTTFTLWRPYVLFRLAHFSLRKINDIEVTAEDNVAAEKLFGTLAHITTSQLPQSRLLTMLGDSRRKQVLDADKNKRSEPGKHERTPSTESVSRAGLQYWPAESQRSHNQEAEERGKFAVNYMKEIAHTAILTERKKKKLDEILPELFCQMVQTAVVDLADLDKFMRNSFEKLKQK</sequence>
<evidence type="ECO:0000256" key="2">
    <source>
        <dbReference type="ARBA" id="ARBA00022737"/>
    </source>
</evidence>
<dbReference type="PANTHER" id="PTHR45973">
    <property type="entry name" value="PROTEIN PHOSPHATASE 1 REGULATORY SUBUNIT SDS22-RELATED"/>
    <property type="match status" value="1"/>
</dbReference>
<feature type="region of interest" description="Disordered" evidence="4">
    <location>
        <begin position="154"/>
        <end position="174"/>
    </location>
</feature>
<organism evidence="5 6">
    <name type="scientific">Porites lobata</name>
    <dbReference type="NCBI Taxonomy" id="104759"/>
    <lineage>
        <taxon>Eukaryota</taxon>
        <taxon>Metazoa</taxon>
        <taxon>Cnidaria</taxon>
        <taxon>Anthozoa</taxon>
        <taxon>Hexacorallia</taxon>
        <taxon>Scleractinia</taxon>
        <taxon>Fungiina</taxon>
        <taxon>Poritidae</taxon>
        <taxon>Porites</taxon>
    </lineage>
</organism>
<accession>A0ABN8QII6</accession>
<dbReference type="InterPro" id="IPR003591">
    <property type="entry name" value="Leu-rich_rpt_typical-subtyp"/>
</dbReference>
<dbReference type="InterPro" id="IPR001611">
    <property type="entry name" value="Leu-rich_rpt"/>
</dbReference>
<evidence type="ECO:0000256" key="3">
    <source>
        <dbReference type="SAM" id="Coils"/>
    </source>
</evidence>
<evidence type="ECO:0000313" key="5">
    <source>
        <dbReference type="EMBL" id="CAH3165253.1"/>
    </source>
</evidence>
<dbReference type="PANTHER" id="PTHR45973:SF8">
    <property type="entry name" value="LEUCINE-RICH REPEAT-CONTAINING PROTEIN 49"/>
    <property type="match status" value="1"/>
</dbReference>
<keyword evidence="1" id="KW-0433">Leucine-rich repeat</keyword>
<feature type="region of interest" description="Disordered" evidence="4">
    <location>
        <begin position="478"/>
        <end position="516"/>
    </location>
</feature>
<feature type="compositionally biased region" description="Polar residues" evidence="4">
    <location>
        <begin position="160"/>
        <end position="174"/>
    </location>
</feature>
<evidence type="ECO:0000313" key="6">
    <source>
        <dbReference type="Proteomes" id="UP001159405"/>
    </source>
</evidence>
<proteinExistence type="predicted"/>
<name>A0ABN8QII6_9CNID</name>
<dbReference type="SMART" id="SM00365">
    <property type="entry name" value="LRR_SD22"/>
    <property type="match status" value="6"/>
</dbReference>
<feature type="compositionally biased region" description="Polar residues" evidence="4">
    <location>
        <begin position="483"/>
        <end position="495"/>
    </location>
</feature>
<dbReference type="SUPFAM" id="SSF52058">
    <property type="entry name" value="L domain-like"/>
    <property type="match status" value="1"/>
</dbReference>
<dbReference type="SMART" id="SM00369">
    <property type="entry name" value="LRR_TYP"/>
    <property type="match status" value="4"/>
</dbReference>
<reference evidence="5 6" key="1">
    <citation type="submission" date="2022-05" db="EMBL/GenBank/DDBJ databases">
        <authorList>
            <consortium name="Genoscope - CEA"/>
            <person name="William W."/>
        </authorList>
    </citation>
    <scope>NUCLEOTIDE SEQUENCE [LARGE SCALE GENOMIC DNA]</scope>
</reference>
<feature type="region of interest" description="Disordered" evidence="4">
    <location>
        <begin position="38"/>
        <end position="89"/>
    </location>
</feature>
<dbReference type="PROSITE" id="PS51450">
    <property type="entry name" value="LRR"/>
    <property type="match status" value="7"/>
</dbReference>
<gene>
    <name evidence="5" type="ORF">PLOB_00007067</name>
</gene>
<feature type="region of interest" description="Disordered" evidence="4">
    <location>
        <begin position="684"/>
        <end position="710"/>
    </location>
</feature>
<keyword evidence="2" id="KW-0677">Repeat</keyword>
<dbReference type="InterPro" id="IPR050576">
    <property type="entry name" value="Cilia_flagella_integrity"/>
</dbReference>
<feature type="compositionally biased region" description="Basic and acidic residues" evidence="4">
    <location>
        <begin position="684"/>
        <end position="703"/>
    </location>
</feature>
<evidence type="ECO:0008006" key="7">
    <source>
        <dbReference type="Google" id="ProtNLM"/>
    </source>
</evidence>
<keyword evidence="3" id="KW-0175">Coiled coil</keyword>
<dbReference type="Proteomes" id="UP001159405">
    <property type="component" value="Unassembled WGS sequence"/>
</dbReference>
<feature type="coiled-coil region" evidence="3">
    <location>
        <begin position="424"/>
        <end position="455"/>
    </location>
</feature>
<dbReference type="EMBL" id="CALNXK010000132">
    <property type="protein sequence ID" value="CAH3165253.1"/>
    <property type="molecule type" value="Genomic_DNA"/>
</dbReference>
<dbReference type="Gene3D" id="3.80.10.10">
    <property type="entry name" value="Ribonuclease Inhibitor"/>
    <property type="match status" value="3"/>
</dbReference>